<dbReference type="PANTHER" id="PTHR31912:SF34">
    <property type="entry name" value="NOTOCHORD-RELATED PROTEIN"/>
    <property type="match status" value="1"/>
</dbReference>
<gene>
    <name evidence="1" type="ORF">g.127895</name>
</gene>
<protein>
    <recommendedName>
        <fullName evidence="2">C2H2-type domain-containing protein</fullName>
    </recommendedName>
</protein>
<sequence length="716" mass="83026">MICFICKHSGFTFTALLAHYKIIHLLKPLSSYECRENECTQSFHSYKKHITRKHIIRPYNSPSPVTLINNFSNNNVDNACINTNQNNTLETNDIITIIPEKNCLKPIENYDILDLDNAINSYHVSAVKFTLSLLDNNNFSRKDVFEIQRKIEKYIIKPVENLISSCTQKTVKEPISLSYFQTISTAFTNTFNFCNSEFSLNNWLVRNNLFQNVQEFNINDEINLVSDCGEIIYGDKTSKGVLLPLHFQFKKTFEHNDNLANSLSLYEQLINNSNEQTQIKHFIQGELWKKKILPYQNKILIPYFMYIDDFEINNPLGSHASVHSISAIYYSFPLTDQSKLVNIYLAALIKAVDMKHFGNDSCLNKLICQINDLEVNGFIIDTPCGTKEVHFILGLFLGDNLGLNSICEFSRSFSANYFCRFCKADKTLAHHLSKENSLLLRNPLNYADDVRVNDLKQTGVYKESILNKIISFHVTSNYSVDIMYDIFEGICHYNMCHIINYYTETVKIFSLELLNYRKQNFNYGPIEVGNMSPIIKLAHIKKFHLKMSATEMMTFVFYFSLMVGDLIPEDDTIWLFFLNFIEIIEILLSSQLSNESIFNLQRLIEKHNSEYVSLFKDTLKPKHHLLVHYPTIIKNSGPPKHFWCFRFEAKHKEMKSYAHSITSRKNIPLTLAKKFQYKYANQILNSTSSKINTNKIHIISSNYSELIARVLNLTSD</sequence>
<dbReference type="EMBL" id="GGMS01012547">
    <property type="protein sequence ID" value="MBY81750.1"/>
    <property type="molecule type" value="Transcribed_RNA"/>
</dbReference>
<name>A0A2S2QW62_9HEMI</name>
<proteinExistence type="predicted"/>
<dbReference type="AlphaFoldDB" id="A0A2S2QW62"/>
<evidence type="ECO:0000313" key="1">
    <source>
        <dbReference type="EMBL" id="MBY81750.1"/>
    </source>
</evidence>
<reference evidence="1" key="1">
    <citation type="submission" date="2018-04" db="EMBL/GenBank/DDBJ databases">
        <title>Transcriptome assembly of Sipha flava.</title>
        <authorList>
            <person name="Scully E.D."/>
            <person name="Geib S.M."/>
            <person name="Palmer N.A."/>
            <person name="Koch K."/>
            <person name="Bradshaw J."/>
            <person name="Heng-Moss T."/>
            <person name="Sarath G."/>
        </authorList>
    </citation>
    <scope>NUCLEOTIDE SEQUENCE</scope>
</reference>
<dbReference type="OrthoDB" id="6776649at2759"/>
<accession>A0A2S2QW62</accession>
<organism evidence="1">
    <name type="scientific">Sipha flava</name>
    <name type="common">yellow sugarcane aphid</name>
    <dbReference type="NCBI Taxonomy" id="143950"/>
    <lineage>
        <taxon>Eukaryota</taxon>
        <taxon>Metazoa</taxon>
        <taxon>Ecdysozoa</taxon>
        <taxon>Arthropoda</taxon>
        <taxon>Hexapoda</taxon>
        <taxon>Insecta</taxon>
        <taxon>Pterygota</taxon>
        <taxon>Neoptera</taxon>
        <taxon>Paraneoptera</taxon>
        <taxon>Hemiptera</taxon>
        <taxon>Sternorrhyncha</taxon>
        <taxon>Aphidomorpha</taxon>
        <taxon>Aphidoidea</taxon>
        <taxon>Aphididae</taxon>
        <taxon>Sipha</taxon>
    </lineage>
</organism>
<dbReference type="PANTHER" id="PTHR31912">
    <property type="entry name" value="IP13529P"/>
    <property type="match status" value="1"/>
</dbReference>
<evidence type="ECO:0008006" key="2">
    <source>
        <dbReference type="Google" id="ProtNLM"/>
    </source>
</evidence>